<proteinExistence type="predicted"/>
<dbReference type="SUPFAM" id="SSF50610">
    <property type="entry name" value="mu transposase, C-terminal domain"/>
    <property type="match status" value="1"/>
</dbReference>
<dbReference type="GO" id="GO:0015074">
    <property type="term" value="P:DNA integration"/>
    <property type="evidence" value="ECO:0007669"/>
    <property type="project" value="InterPro"/>
</dbReference>
<gene>
    <name evidence="2" type="ORF">SAMN04488516_1179</name>
</gene>
<evidence type="ECO:0000313" key="2">
    <source>
        <dbReference type="EMBL" id="SDO03338.1"/>
    </source>
</evidence>
<dbReference type="AlphaFoldDB" id="A0A1H0G906"/>
<accession>A0A1H0G906</accession>
<dbReference type="InterPro" id="IPR015378">
    <property type="entry name" value="Transposase-like_Mu_C"/>
</dbReference>
<keyword evidence="3" id="KW-1185">Reference proteome</keyword>
<dbReference type="STRING" id="206665.SAMN04488516_1179"/>
<dbReference type="InterPro" id="IPR001584">
    <property type="entry name" value="Integrase_cat-core"/>
</dbReference>
<reference evidence="2 3" key="1">
    <citation type="submission" date="2016-10" db="EMBL/GenBank/DDBJ databases">
        <authorList>
            <person name="de Groot N.N."/>
        </authorList>
    </citation>
    <scope>NUCLEOTIDE SEQUENCE [LARGE SCALE GENOMIC DNA]</scope>
    <source>
        <strain evidence="2 3">DSM 15269</strain>
    </source>
</reference>
<sequence>MVTENIQAIHLALYRAILRIGRIPTVVYLDNGKAFRAKVFTGIKDFREEGIVGLYARLGIHTIFARPYNAKAKPVERFFSTLDSFERMLPSFVGANIQDKPARLLRNEKFMQYISINYTPTIKEAEEWFEKWLDFYRSQPSKALNGLCPKDVFRPGPGVDPKELYMLMLCEKEVKLYRNGIRLFGSWYWNEALYGLKEKVSIRYDLHDLTSVLVFTQDGEFLCEAKRLEKVHPAAAIMGDEKSYTEIKKRLSEHRKLKRLTKKLVEMGIKADINWQDVADKVPEVIDKLEKSRAKAVNALKAKTDDVLVIDDAEIENISLPEPDKKPDRPVFKNETDKYFHLMDLKSKGETLTEEDEEFIKEYEEDPLNKAVVSLVRSQNRPLDHDEAINS</sequence>
<dbReference type="PROSITE" id="PS50994">
    <property type="entry name" value="INTEGRASE"/>
    <property type="match status" value="1"/>
</dbReference>
<evidence type="ECO:0000313" key="3">
    <source>
        <dbReference type="Proteomes" id="UP000199602"/>
    </source>
</evidence>
<dbReference type="Gene3D" id="2.30.30.130">
    <property type="entry name" value="Transposase, Mu, C-terminal"/>
    <property type="match status" value="1"/>
</dbReference>
<dbReference type="Pfam" id="PF09299">
    <property type="entry name" value="Mu-transpos_C"/>
    <property type="match status" value="1"/>
</dbReference>
<dbReference type="Gene3D" id="3.30.420.10">
    <property type="entry name" value="Ribonuclease H-like superfamily/Ribonuclease H"/>
    <property type="match status" value="1"/>
</dbReference>
<dbReference type="EMBL" id="FNIN01000017">
    <property type="protein sequence ID" value="SDO03338.1"/>
    <property type="molecule type" value="Genomic_DNA"/>
</dbReference>
<dbReference type="SUPFAM" id="SSF53098">
    <property type="entry name" value="Ribonuclease H-like"/>
    <property type="match status" value="1"/>
</dbReference>
<dbReference type="InterPro" id="IPR012337">
    <property type="entry name" value="RNaseH-like_sf"/>
</dbReference>
<feature type="domain" description="Integrase catalytic" evidence="1">
    <location>
        <begin position="1"/>
        <end position="157"/>
    </location>
</feature>
<evidence type="ECO:0000259" key="1">
    <source>
        <dbReference type="PROSITE" id="PS50994"/>
    </source>
</evidence>
<name>A0A1H0G906_9BACT</name>
<dbReference type="InterPro" id="IPR036397">
    <property type="entry name" value="RNaseH_sf"/>
</dbReference>
<dbReference type="InterPro" id="IPR009004">
    <property type="entry name" value="Transposase_Mu_C"/>
</dbReference>
<dbReference type="GO" id="GO:0003676">
    <property type="term" value="F:nucleic acid binding"/>
    <property type="evidence" value="ECO:0007669"/>
    <property type="project" value="InterPro"/>
</dbReference>
<protein>
    <submittedName>
        <fullName evidence="2">Mu transposase, C-terminal</fullName>
    </submittedName>
</protein>
<organism evidence="2 3">
    <name type="scientific">Desulfonauticus submarinus</name>
    <dbReference type="NCBI Taxonomy" id="206665"/>
    <lineage>
        <taxon>Bacteria</taxon>
        <taxon>Pseudomonadati</taxon>
        <taxon>Thermodesulfobacteriota</taxon>
        <taxon>Desulfovibrionia</taxon>
        <taxon>Desulfovibrionales</taxon>
        <taxon>Desulfonauticaceae</taxon>
        <taxon>Desulfonauticus</taxon>
    </lineage>
</organism>
<dbReference type="Proteomes" id="UP000199602">
    <property type="component" value="Unassembled WGS sequence"/>
</dbReference>